<dbReference type="Gene3D" id="3.20.20.30">
    <property type="entry name" value="Luciferase-like domain"/>
    <property type="match status" value="1"/>
</dbReference>
<organism evidence="3 4">
    <name type="scientific">Kribbella albertanoniae</name>
    <dbReference type="NCBI Taxonomy" id="1266829"/>
    <lineage>
        <taxon>Bacteria</taxon>
        <taxon>Bacillati</taxon>
        <taxon>Actinomycetota</taxon>
        <taxon>Actinomycetes</taxon>
        <taxon>Propionibacteriales</taxon>
        <taxon>Kribbellaceae</taxon>
        <taxon>Kribbella</taxon>
    </lineage>
</organism>
<reference evidence="3 4" key="1">
    <citation type="submission" date="2019-03" db="EMBL/GenBank/DDBJ databases">
        <title>Draft genome sequences of novel Actinobacteria.</title>
        <authorList>
            <person name="Sahin N."/>
            <person name="Ay H."/>
            <person name="Saygin H."/>
        </authorList>
    </citation>
    <scope>NUCLEOTIDE SEQUENCE [LARGE SCALE GENOMIC DNA]</scope>
    <source>
        <strain evidence="3 4">JCM 30547</strain>
    </source>
</reference>
<proteinExistence type="predicted"/>
<name>A0A4V2XSY0_9ACTN</name>
<dbReference type="PANTHER" id="PTHR43244">
    <property type="match status" value="1"/>
</dbReference>
<accession>A0A4V2XSY0</accession>
<dbReference type="SUPFAM" id="SSF51679">
    <property type="entry name" value="Bacterial luciferase-like"/>
    <property type="match status" value="1"/>
</dbReference>
<gene>
    <name evidence="3" type="ORF">E1261_00840</name>
</gene>
<comment type="caution">
    <text evidence="3">The sequence shown here is derived from an EMBL/GenBank/DDBJ whole genome shotgun (WGS) entry which is preliminary data.</text>
</comment>
<keyword evidence="4" id="KW-1185">Reference proteome</keyword>
<dbReference type="RefSeq" id="WP_132400149.1">
    <property type="nucleotide sequence ID" value="NZ_SMKA01000002.1"/>
</dbReference>
<dbReference type="CDD" id="cd01097">
    <property type="entry name" value="Tetrahydromethanopterin_reductase"/>
    <property type="match status" value="1"/>
</dbReference>
<dbReference type="PANTHER" id="PTHR43244:SF1">
    <property type="entry name" value="5,10-METHYLENETETRAHYDROMETHANOPTERIN REDUCTASE"/>
    <property type="match status" value="1"/>
</dbReference>
<dbReference type="EMBL" id="SMKA01000002">
    <property type="protein sequence ID" value="TDC35445.1"/>
    <property type="molecule type" value="Genomic_DNA"/>
</dbReference>
<dbReference type="Proteomes" id="UP000295075">
    <property type="component" value="Unassembled WGS sequence"/>
</dbReference>
<dbReference type="Pfam" id="PF00296">
    <property type="entry name" value="Bac_luciferase"/>
    <property type="match status" value="1"/>
</dbReference>
<dbReference type="InterPro" id="IPR011251">
    <property type="entry name" value="Luciferase-like_dom"/>
</dbReference>
<dbReference type="GO" id="GO:0016705">
    <property type="term" value="F:oxidoreductase activity, acting on paired donors, with incorporation or reduction of molecular oxygen"/>
    <property type="evidence" value="ECO:0007669"/>
    <property type="project" value="InterPro"/>
</dbReference>
<feature type="domain" description="Luciferase-like" evidence="2">
    <location>
        <begin position="14"/>
        <end position="213"/>
    </location>
</feature>
<dbReference type="OrthoDB" id="675245at2"/>
<dbReference type="InterPro" id="IPR050564">
    <property type="entry name" value="F420-G6PD/mer"/>
</dbReference>
<evidence type="ECO:0000313" key="4">
    <source>
        <dbReference type="Proteomes" id="UP000295075"/>
    </source>
</evidence>
<dbReference type="InterPro" id="IPR036661">
    <property type="entry name" value="Luciferase-like_sf"/>
</dbReference>
<keyword evidence="1" id="KW-0560">Oxidoreductase</keyword>
<sequence length="288" mass="29693">MNTRLGLAFPPSLPPERIRPVLEAAVEAGLDEVWFSEDCFKSGGVSAVASALAWTEGTGLAVGAGLLPVPLRNVAATAMEAATLERLHPGRFRLCIGHGVQPWMQMTGAAVGSPLTLLREYAVALRGLLAGERVTADGRCVRLDGVELDHPPKQPLPVHVGAAGPRTLRLAGEVGDGTALALGFDSDGILKACATTRETGGARHPVSAPVMIATGDRARQRLDSEPAAYGMQPGLGVAGGPDDLAEAFGQLGRGGLNSVIAQPTGDDPDLDGLVRMLGRDVRPTLAAA</sequence>
<evidence type="ECO:0000256" key="1">
    <source>
        <dbReference type="ARBA" id="ARBA00023002"/>
    </source>
</evidence>
<dbReference type="AlphaFoldDB" id="A0A4V2XSY0"/>
<evidence type="ECO:0000259" key="2">
    <source>
        <dbReference type="Pfam" id="PF00296"/>
    </source>
</evidence>
<evidence type="ECO:0000313" key="3">
    <source>
        <dbReference type="EMBL" id="TDC35445.1"/>
    </source>
</evidence>
<protein>
    <submittedName>
        <fullName evidence="3">LLM class flavin-dependent oxidoreductase</fullName>
    </submittedName>
</protein>